<dbReference type="AlphaFoldDB" id="A0A0G0MX95"/>
<dbReference type="EMBL" id="LBUU01000013">
    <property type="protein sequence ID" value="KKQ69556.1"/>
    <property type="molecule type" value="Genomic_DNA"/>
</dbReference>
<accession>A0A0G0MX95</accession>
<dbReference type="GO" id="GO:0016757">
    <property type="term" value="F:glycosyltransferase activity"/>
    <property type="evidence" value="ECO:0007669"/>
    <property type="project" value="InterPro"/>
</dbReference>
<keyword evidence="1" id="KW-1133">Transmembrane helix</keyword>
<proteinExistence type="predicted"/>
<dbReference type="Gene3D" id="3.40.50.2000">
    <property type="entry name" value="Glycogen Phosphorylase B"/>
    <property type="match status" value="2"/>
</dbReference>
<feature type="domain" description="Glycosyl transferase family 1" evidence="2">
    <location>
        <begin position="200"/>
        <end position="358"/>
    </location>
</feature>
<evidence type="ECO:0000313" key="4">
    <source>
        <dbReference type="Proteomes" id="UP000034022"/>
    </source>
</evidence>
<feature type="transmembrane region" description="Helical" evidence="1">
    <location>
        <begin position="68"/>
        <end position="88"/>
    </location>
</feature>
<comment type="caution">
    <text evidence="3">The sequence shown here is derived from an EMBL/GenBank/DDBJ whole genome shotgun (WGS) entry which is preliminary data.</text>
</comment>
<dbReference type="CDD" id="cd03801">
    <property type="entry name" value="GT4_PimA-like"/>
    <property type="match status" value="1"/>
</dbReference>
<sequence length="378" mass="43433">MAKKILIANTGSQNCLQFKDLFNLFSINGYLLYFYSQKKEIKKYCEDSKYFFKKAGNLTYANTRLSKILFIILLLPLLLFSLTTILIYKIKYKIDIFICFDWQEKILFTPWAKLCGQKIIWIECPGPNKSQSNFFIRALTRLVHKHAQIIIFNQKTKDKLKTEKYKIEHIQLVPPGINLSQSLRQENIFHDLAKTKNSENKNNFYTLGTIVDLNKEQEIEIILGAIKKALSVIPNLQFIIIGDGTERKNLTWLAKKMGIGNLVWFVGEQAHLHKWLNSFNIFITAAKNASFTDMQALLHALSSGIPVITPYNHGFDDIINDNINGLIAEKLDSDTLSSAIIKINQDKKLAEKLSQNGKITVTEKYTDKIMAENFIKLL</sequence>
<dbReference type="SUPFAM" id="SSF53756">
    <property type="entry name" value="UDP-Glycosyltransferase/glycogen phosphorylase"/>
    <property type="match status" value="1"/>
</dbReference>
<dbReference type="InterPro" id="IPR001296">
    <property type="entry name" value="Glyco_trans_1"/>
</dbReference>
<evidence type="ECO:0000313" key="3">
    <source>
        <dbReference type="EMBL" id="KKQ69556.1"/>
    </source>
</evidence>
<organism evidence="3 4">
    <name type="scientific">Candidatus Falkowbacteria bacterium GW2011_GWE1_38_31</name>
    <dbReference type="NCBI Taxonomy" id="1618638"/>
    <lineage>
        <taxon>Bacteria</taxon>
        <taxon>Candidatus Falkowiibacteriota</taxon>
    </lineage>
</organism>
<dbReference type="Pfam" id="PF00534">
    <property type="entry name" value="Glycos_transf_1"/>
    <property type="match status" value="1"/>
</dbReference>
<keyword evidence="1" id="KW-0472">Membrane</keyword>
<protein>
    <recommendedName>
        <fullName evidence="2">Glycosyl transferase family 1 domain-containing protein</fullName>
    </recommendedName>
</protein>
<name>A0A0G0MX95_9BACT</name>
<evidence type="ECO:0000259" key="2">
    <source>
        <dbReference type="Pfam" id="PF00534"/>
    </source>
</evidence>
<keyword evidence="1" id="KW-0812">Transmembrane</keyword>
<dbReference type="PANTHER" id="PTHR12526">
    <property type="entry name" value="GLYCOSYLTRANSFERASE"/>
    <property type="match status" value="1"/>
</dbReference>
<gene>
    <name evidence="3" type="ORF">US91_C0013G0024</name>
</gene>
<dbReference type="Proteomes" id="UP000034022">
    <property type="component" value="Unassembled WGS sequence"/>
</dbReference>
<evidence type="ECO:0000256" key="1">
    <source>
        <dbReference type="SAM" id="Phobius"/>
    </source>
</evidence>
<reference evidence="3 4" key="1">
    <citation type="journal article" date="2015" name="Nature">
        <title>rRNA introns, odd ribosomes, and small enigmatic genomes across a large radiation of phyla.</title>
        <authorList>
            <person name="Brown C.T."/>
            <person name="Hug L.A."/>
            <person name="Thomas B.C."/>
            <person name="Sharon I."/>
            <person name="Castelle C.J."/>
            <person name="Singh A."/>
            <person name="Wilkins M.J."/>
            <person name="Williams K.H."/>
            <person name="Banfield J.F."/>
        </authorList>
    </citation>
    <scope>NUCLEOTIDE SEQUENCE [LARGE SCALE GENOMIC DNA]</scope>
</reference>